<dbReference type="EMBL" id="QPMH01000009">
    <property type="protein sequence ID" value="RDD61723.1"/>
    <property type="molecule type" value="Genomic_DNA"/>
</dbReference>
<protein>
    <submittedName>
        <fullName evidence="2">Uncharacterized protein</fullName>
    </submittedName>
</protein>
<evidence type="ECO:0000256" key="1">
    <source>
        <dbReference type="SAM" id="MobiDB-lite"/>
    </source>
</evidence>
<name>A0A369T8U3_9PROT</name>
<organism evidence="2 3">
    <name type="scientific">Ferruginivarius sediminum</name>
    <dbReference type="NCBI Taxonomy" id="2661937"/>
    <lineage>
        <taxon>Bacteria</taxon>
        <taxon>Pseudomonadati</taxon>
        <taxon>Pseudomonadota</taxon>
        <taxon>Alphaproteobacteria</taxon>
        <taxon>Rhodospirillales</taxon>
        <taxon>Rhodospirillaceae</taxon>
        <taxon>Ferruginivarius</taxon>
    </lineage>
</organism>
<gene>
    <name evidence="2" type="ORF">DRB17_11035</name>
</gene>
<accession>A0A369T8U3</accession>
<feature type="region of interest" description="Disordered" evidence="1">
    <location>
        <begin position="1"/>
        <end position="20"/>
    </location>
</feature>
<dbReference type="Proteomes" id="UP000253941">
    <property type="component" value="Unassembled WGS sequence"/>
</dbReference>
<dbReference type="AlphaFoldDB" id="A0A369T8U3"/>
<comment type="caution">
    <text evidence="2">The sequence shown here is derived from an EMBL/GenBank/DDBJ whole genome shotgun (WGS) entry which is preliminary data.</text>
</comment>
<reference evidence="2 3" key="1">
    <citation type="submission" date="2018-07" db="EMBL/GenBank/DDBJ databases">
        <title>Venubactetium sediminum gen. nov., sp. nov., isolated from a marine solar saltern.</title>
        <authorList>
            <person name="Wang S."/>
        </authorList>
    </citation>
    <scope>NUCLEOTIDE SEQUENCE [LARGE SCALE GENOMIC DNA]</scope>
    <source>
        <strain evidence="2 3">WD2A32</strain>
    </source>
</reference>
<evidence type="ECO:0000313" key="3">
    <source>
        <dbReference type="Proteomes" id="UP000253941"/>
    </source>
</evidence>
<proteinExistence type="predicted"/>
<evidence type="ECO:0000313" key="2">
    <source>
        <dbReference type="EMBL" id="RDD61723.1"/>
    </source>
</evidence>
<keyword evidence="3" id="KW-1185">Reference proteome</keyword>
<sequence>MEGGQARGRAWWSGGQQEGTGRWRIDGNLWCERWNPDKWGGGREICQKVYKDGNQVSFIVVSGSGDNDTVTLKKGNAYDL</sequence>